<dbReference type="GO" id="GO:0005930">
    <property type="term" value="C:axoneme"/>
    <property type="evidence" value="ECO:0007669"/>
    <property type="project" value="UniProtKB-SubCell"/>
</dbReference>
<dbReference type="Pfam" id="PF00646">
    <property type="entry name" value="F-box"/>
    <property type="match status" value="1"/>
</dbReference>
<evidence type="ECO:0000259" key="2">
    <source>
        <dbReference type="Pfam" id="PF00646"/>
    </source>
</evidence>
<sequence>MSSSALQDLQQVGHTILSLSYLMCAAGLSALSSELGQSRQAKHATTRVAGFSDLPKELVANIVSSLPYADRPAFRATCKLACELVDAASNGWVMKVDEGEALLTSGLLQRLTSLAYMWFERWTWEGDQEANFLAVMLINRNVFAKLQEVRFPRTPHIPFRCLRGLLSALLSVVCLSLPPLAPVVLRDSPLQHAALRSIAALTSVVELNMEGWEVTDSGARILGQGLPKLQRLILGDLTELSRTGYSSLAQLRGLQCFTATGVRGNNLTLEPLTALTGLTGLRMELALGFRDEGLGPLACLPALRTLGWWHAEAHVSTGLRPGSVSPWLRELSLCVELDMRALSVLAATCTGLAMMQVQGIVIPSPEEDPAFAAAAVAAGVAVITPANAQAVASGSGAAAARTGTVVPVMPSLRTLIIGELYIAPLDELQPVVRLRALFPALENVLVFHVLQRGMLLLEGLSRLKRLVFNCISLRDELLGLLPPLPSLKGLQLECCSHLTGAAVGALRAVPSVEQLLLIDTPAVTDSFLTEAVVHLRGIRTLILSRLPNVRDEGLQALAVLASSLEHLELRFMPEVTPAGLQVVLQLPRLNLVTVSECAGIGKDACRDLGAALVAAGRDVVVEHETTVLVSVSLADEFGASEEAEDLGARR</sequence>
<gene>
    <name evidence="3" type="ORF">Vafri_7378</name>
</gene>
<evidence type="ECO:0000256" key="1">
    <source>
        <dbReference type="ARBA" id="ARBA00004430"/>
    </source>
</evidence>
<organism evidence="3 4">
    <name type="scientific">Volvox africanus</name>
    <dbReference type="NCBI Taxonomy" id="51714"/>
    <lineage>
        <taxon>Eukaryota</taxon>
        <taxon>Viridiplantae</taxon>
        <taxon>Chlorophyta</taxon>
        <taxon>core chlorophytes</taxon>
        <taxon>Chlorophyceae</taxon>
        <taxon>CS clade</taxon>
        <taxon>Chlamydomonadales</taxon>
        <taxon>Volvocaceae</taxon>
        <taxon>Volvox</taxon>
    </lineage>
</organism>
<dbReference type="InterPro" id="IPR032675">
    <property type="entry name" value="LRR_dom_sf"/>
</dbReference>
<comment type="caution">
    <text evidence="3">The sequence shown here is derived from an EMBL/GenBank/DDBJ whole genome shotgun (WGS) entry which is preliminary data.</text>
</comment>
<dbReference type="EMBL" id="BNCO01000010">
    <property type="protein sequence ID" value="GIL51376.1"/>
    <property type="molecule type" value="Genomic_DNA"/>
</dbReference>
<comment type="subcellular location">
    <subcellularLocation>
        <location evidence="1">Cytoplasm</location>
        <location evidence="1">Cytoskeleton</location>
        <location evidence="1">Cilium axoneme</location>
    </subcellularLocation>
</comment>
<accession>A0A8J4B0P5</accession>
<dbReference type="GO" id="GO:0031146">
    <property type="term" value="P:SCF-dependent proteasomal ubiquitin-dependent protein catabolic process"/>
    <property type="evidence" value="ECO:0007669"/>
    <property type="project" value="TreeGrafter"/>
</dbReference>
<proteinExistence type="predicted"/>
<dbReference type="InterPro" id="IPR036047">
    <property type="entry name" value="F-box-like_dom_sf"/>
</dbReference>
<dbReference type="PANTHER" id="PTHR13318:SF105">
    <property type="entry name" value="F-BOX_LRR-REPEAT PROTEIN 3"/>
    <property type="match status" value="1"/>
</dbReference>
<dbReference type="SUPFAM" id="SSF52047">
    <property type="entry name" value="RNI-like"/>
    <property type="match status" value="1"/>
</dbReference>
<reference evidence="3" key="1">
    <citation type="journal article" date="2021" name="Proc. Natl. Acad. Sci. U.S.A.">
        <title>Three genomes in the algal genus Volvox reveal the fate of a haploid sex-determining region after a transition to homothallism.</title>
        <authorList>
            <person name="Yamamoto K."/>
            <person name="Hamaji T."/>
            <person name="Kawai-Toyooka H."/>
            <person name="Matsuzaki R."/>
            <person name="Takahashi F."/>
            <person name="Nishimura Y."/>
            <person name="Kawachi M."/>
            <person name="Noguchi H."/>
            <person name="Minakuchi Y."/>
            <person name="Umen J.G."/>
            <person name="Toyoda A."/>
            <person name="Nozaki H."/>
        </authorList>
    </citation>
    <scope>NUCLEOTIDE SEQUENCE</scope>
    <source>
        <strain evidence="3">NIES-3780</strain>
    </source>
</reference>
<dbReference type="PANTHER" id="PTHR13318">
    <property type="entry name" value="PARTNER OF PAIRED, ISOFORM B-RELATED"/>
    <property type="match status" value="1"/>
</dbReference>
<evidence type="ECO:0000313" key="4">
    <source>
        <dbReference type="Proteomes" id="UP000747399"/>
    </source>
</evidence>
<keyword evidence="4" id="KW-1185">Reference proteome</keyword>
<evidence type="ECO:0000313" key="3">
    <source>
        <dbReference type="EMBL" id="GIL51376.1"/>
    </source>
</evidence>
<dbReference type="Proteomes" id="UP000747399">
    <property type="component" value="Unassembled WGS sequence"/>
</dbReference>
<dbReference type="SUPFAM" id="SSF81383">
    <property type="entry name" value="F-box domain"/>
    <property type="match status" value="1"/>
</dbReference>
<dbReference type="Gene3D" id="3.80.10.10">
    <property type="entry name" value="Ribonuclease Inhibitor"/>
    <property type="match status" value="2"/>
</dbReference>
<name>A0A8J4B0P5_9CHLO</name>
<dbReference type="GO" id="GO:0019005">
    <property type="term" value="C:SCF ubiquitin ligase complex"/>
    <property type="evidence" value="ECO:0007669"/>
    <property type="project" value="TreeGrafter"/>
</dbReference>
<dbReference type="AlphaFoldDB" id="A0A8J4B0P5"/>
<dbReference type="InterPro" id="IPR006553">
    <property type="entry name" value="Leu-rich_rpt_Cys-con_subtyp"/>
</dbReference>
<dbReference type="InterPro" id="IPR001810">
    <property type="entry name" value="F-box_dom"/>
</dbReference>
<feature type="domain" description="F-box" evidence="2">
    <location>
        <begin position="51"/>
        <end position="86"/>
    </location>
</feature>
<protein>
    <recommendedName>
        <fullName evidence="2">F-box domain-containing protein</fullName>
    </recommendedName>
</protein>
<dbReference type="SMART" id="SM00367">
    <property type="entry name" value="LRR_CC"/>
    <property type="match status" value="4"/>
</dbReference>